<reference evidence="1 2" key="1">
    <citation type="submission" date="2014-02" db="EMBL/GenBank/DDBJ databases">
        <authorList>
            <person name="Genoscope - CEA"/>
        </authorList>
    </citation>
    <scope>NUCLEOTIDE SEQUENCE [LARGE SCALE GENOMIC DNA]</scope>
    <source>
        <strain evidence="1 2">CS03</strain>
        <plasmid evidence="2">Plasmid</plasmid>
    </source>
</reference>
<proteinExistence type="predicted"/>
<gene>
    <name evidence="1" type="ORF">XBW1_mp0067</name>
</gene>
<accession>A0A0B6XFT0</accession>
<dbReference type="KEGG" id="xbv:XBW1_mp0067"/>
<name>A0A0B6XFT0_XENBV</name>
<protein>
    <submittedName>
        <fullName evidence="1">Putative PmgR</fullName>
    </submittedName>
</protein>
<dbReference type="AlphaFoldDB" id="A0A0B6XFT0"/>
<sequence length="69" mass="7849">MAKKFYYFNVSFSQPGLEIQSVIVKHLTPRMTHPRILEAQTSLGTNANSTTISVSFLGKMTEKQWSEEI</sequence>
<dbReference type="Proteomes" id="UP000032930">
    <property type="component" value="Plasmid megaplasmid"/>
</dbReference>
<evidence type="ECO:0000313" key="1">
    <source>
        <dbReference type="EMBL" id="CDM92186.1"/>
    </source>
</evidence>
<organism evidence="1 2">
    <name type="scientific">Xenorhabdus bovienii</name>
    <name type="common">Xenorhabdus nematophila subsp. bovienii</name>
    <dbReference type="NCBI Taxonomy" id="40576"/>
    <lineage>
        <taxon>Bacteria</taxon>
        <taxon>Pseudomonadati</taxon>
        <taxon>Pseudomonadota</taxon>
        <taxon>Gammaproteobacteria</taxon>
        <taxon>Enterobacterales</taxon>
        <taxon>Morganellaceae</taxon>
        <taxon>Xenorhabdus</taxon>
    </lineage>
</organism>
<evidence type="ECO:0000313" key="2">
    <source>
        <dbReference type="Proteomes" id="UP000032930"/>
    </source>
</evidence>
<dbReference type="EMBL" id="FO818638">
    <property type="protein sequence ID" value="CDM92186.1"/>
    <property type="molecule type" value="Genomic_DNA"/>
</dbReference>